<reference evidence="2" key="1">
    <citation type="journal article" date="2015" name="Nature">
        <title>Complex archaea that bridge the gap between prokaryotes and eukaryotes.</title>
        <authorList>
            <person name="Spang A."/>
            <person name="Saw J.H."/>
            <person name="Jorgensen S.L."/>
            <person name="Zaremba-Niedzwiedzka K."/>
            <person name="Martijn J."/>
            <person name="Lind A.E."/>
            <person name="van Eijk R."/>
            <person name="Schleper C."/>
            <person name="Guy L."/>
            <person name="Ettema T.J."/>
        </authorList>
    </citation>
    <scope>NUCLEOTIDE SEQUENCE</scope>
</reference>
<name>A0A0F9BBW3_9ZZZZ</name>
<feature type="non-terminal residue" evidence="2">
    <location>
        <position position="1"/>
    </location>
</feature>
<gene>
    <name evidence="2" type="ORF">LCGC14_2746160</name>
</gene>
<comment type="caution">
    <text evidence="2">The sequence shown here is derived from an EMBL/GenBank/DDBJ whole genome shotgun (WGS) entry which is preliminary data.</text>
</comment>
<protein>
    <submittedName>
        <fullName evidence="2">Uncharacterized protein</fullName>
    </submittedName>
</protein>
<organism evidence="2">
    <name type="scientific">marine sediment metagenome</name>
    <dbReference type="NCBI Taxonomy" id="412755"/>
    <lineage>
        <taxon>unclassified sequences</taxon>
        <taxon>metagenomes</taxon>
        <taxon>ecological metagenomes</taxon>
    </lineage>
</organism>
<dbReference type="EMBL" id="LAZR01050090">
    <property type="protein sequence ID" value="KKK88139.1"/>
    <property type="molecule type" value="Genomic_DNA"/>
</dbReference>
<dbReference type="InterPro" id="IPR011010">
    <property type="entry name" value="DNA_brk_join_enz"/>
</dbReference>
<evidence type="ECO:0000313" key="2">
    <source>
        <dbReference type="EMBL" id="KKK88139.1"/>
    </source>
</evidence>
<keyword evidence="1" id="KW-0233">DNA recombination</keyword>
<evidence type="ECO:0000256" key="1">
    <source>
        <dbReference type="ARBA" id="ARBA00023172"/>
    </source>
</evidence>
<dbReference type="SUPFAM" id="SSF56349">
    <property type="entry name" value="DNA breaking-rejoining enzymes"/>
    <property type="match status" value="1"/>
</dbReference>
<dbReference type="GO" id="GO:0003677">
    <property type="term" value="F:DNA binding"/>
    <property type="evidence" value="ECO:0007669"/>
    <property type="project" value="InterPro"/>
</dbReference>
<dbReference type="GO" id="GO:0015074">
    <property type="term" value="P:DNA integration"/>
    <property type="evidence" value="ECO:0007669"/>
    <property type="project" value="InterPro"/>
</dbReference>
<dbReference type="AlphaFoldDB" id="A0A0F9BBW3"/>
<sequence length="41" mass="4405">ALDRGCPIHLVQATLGHESVATTGRYLHARPTDSSARYLAV</sequence>
<dbReference type="Gene3D" id="1.10.443.10">
    <property type="entry name" value="Intergrase catalytic core"/>
    <property type="match status" value="1"/>
</dbReference>
<proteinExistence type="predicted"/>
<accession>A0A0F9BBW3</accession>
<dbReference type="GO" id="GO:0006310">
    <property type="term" value="P:DNA recombination"/>
    <property type="evidence" value="ECO:0007669"/>
    <property type="project" value="UniProtKB-KW"/>
</dbReference>
<dbReference type="InterPro" id="IPR013762">
    <property type="entry name" value="Integrase-like_cat_sf"/>
</dbReference>